<proteinExistence type="predicted"/>
<dbReference type="EMBL" id="ADKM02000136">
    <property type="protein sequence ID" value="EGC01039.1"/>
    <property type="molecule type" value="Genomic_DNA"/>
</dbReference>
<sequence>MAKPLKKVSNAYWVYYVNEAEAKKFDNSKVGKWMYFFKDNNFAAKICEKAVADGVVAEAKHSNAPDGVCCFYLHLDDKQAHKRCITYFLENGLIRKTKAGKLYNISFKLDDQTRNGEYGDGFVSEIKLANFVNLETGEWIGG</sequence>
<evidence type="ECO:0000313" key="2">
    <source>
        <dbReference type="Proteomes" id="UP000004259"/>
    </source>
</evidence>
<keyword evidence="2" id="KW-1185">Reference proteome</keyword>
<dbReference type="eggNOG" id="ENOG5033EJJ">
    <property type="taxonomic scope" value="Bacteria"/>
</dbReference>
<reference evidence="1 2" key="1">
    <citation type="submission" date="2011-02" db="EMBL/GenBank/DDBJ databases">
        <authorList>
            <person name="Nelson K.E."/>
            <person name="Sutton G."/>
            <person name="Torralba M."/>
            <person name="Durkin S."/>
            <person name="Harkins D."/>
            <person name="Montgomery R."/>
            <person name="Ziemer C."/>
            <person name="Klaassens E."/>
            <person name="Ocuiv P."/>
            <person name="Morrison M."/>
        </authorList>
    </citation>
    <scope>NUCLEOTIDE SEQUENCE [LARGE SCALE GENOMIC DNA]</scope>
    <source>
        <strain evidence="1 2">8</strain>
    </source>
</reference>
<dbReference type="RefSeq" id="WP_002853593.1">
    <property type="nucleotide sequence ID" value="NZ_ADKM02000136.1"/>
</dbReference>
<protein>
    <submittedName>
        <fullName evidence="1">Uncharacterized protein</fullName>
    </submittedName>
</protein>
<comment type="caution">
    <text evidence="1">The sequence shown here is derived from an EMBL/GenBank/DDBJ whole genome shotgun (WGS) entry which is preliminary data.</text>
</comment>
<evidence type="ECO:0000313" key="1">
    <source>
        <dbReference type="EMBL" id="EGC01039.1"/>
    </source>
</evidence>
<organism evidence="1 2">
    <name type="scientific">Ruminococcus albus 8</name>
    <dbReference type="NCBI Taxonomy" id="246199"/>
    <lineage>
        <taxon>Bacteria</taxon>
        <taxon>Bacillati</taxon>
        <taxon>Bacillota</taxon>
        <taxon>Clostridia</taxon>
        <taxon>Eubacteriales</taxon>
        <taxon>Oscillospiraceae</taxon>
        <taxon>Ruminococcus</taxon>
    </lineage>
</organism>
<dbReference type="STRING" id="246199.CUS_4503"/>
<gene>
    <name evidence="1" type="ORF">CUS_4503</name>
</gene>
<dbReference type="Proteomes" id="UP000004259">
    <property type="component" value="Unassembled WGS sequence"/>
</dbReference>
<accession>E9SI54</accession>
<dbReference type="OrthoDB" id="3196548at2"/>
<dbReference type="SUPFAM" id="SSF55418">
    <property type="entry name" value="eIF4e-like"/>
    <property type="match status" value="1"/>
</dbReference>
<name>E9SI54_RUMAL</name>
<dbReference type="AlphaFoldDB" id="E9SI54"/>
<dbReference type="InterPro" id="IPR023398">
    <property type="entry name" value="TIF_eIF4e-like"/>
</dbReference>